<organism evidence="3 4">
    <name type="scientific">Actinosynnema pretiosum</name>
    <dbReference type="NCBI Taxonomy" id="42197"/>
    <lineage>
        <taxon>Bacteria</taxon>
        <taxon>Bacillati</taxon>
        <taxon>Actinomycetota</taxon>
        <taxon>Actinomycetes</taxon>
        <taxon>Pseudonocardiales</taxon>
        <taxon>Pseudonocardiaceae</taxon>
        <taxon>Actinosynnema</taxon>
    </lineage>
</organism>
<dbReference type="InterPro" id="IPR019734">
    <property type="entry name" value="TPR_rpt"/>
</dbReference>
<dbReference type="InterPro" id="IPR011717">
    <property type="entry name" value="TPR-4"/>
</dbReference>
<accession>A0A290Z4A8</accession>
<evidence type="ECO:0000256" key="2">
    <source>
        <dbReference type="ARBA" id="ARBA00022803"/>
    </source>
</evidence>
<dbReference type="SUPFAM" id="SSF48452">
    <property type="entry name" value="TPR-like"/>
    <property type="match status" value="2"/>
</dbReference>
<keyword evidence="2" id="KW-0802">TPR repeat</keyword>
<dbReference type="Pfam" id="PF13432">
    <property type="entry name" value="TPR_16"/>
    <property type="match status" value="2"/>
</dbReference>
<dbReference type="Proteomes" id="UP000218505">
    <property type="component" value="Chromosome"/>
</dbReference>
<gene>
    <name evidence="3" type="ORF">CNX65_11595</name>
</gene>
<keyword evidence="1" id="KW-0677">Repeat</keyword>
<protein>
    <submittedName>
        <fullName evidence="3">Uncharacterized protein</fullName>
    </submittedName>
</protein>
<reference evidence="3" key="1">
    <citation type="submission" date="2017-09" db="EMBL/GenBank/DDBJ databases">
        <title>Complete Genome Sequence of ansamitocin-producing Bacterium Actinosynnema pretiosum X47.</title>
        <authorList>
            <person name="Cao G."/>
            <person name="Zong G."/>
            <person name="Zhong C."/>
            <person name="Fu J."/>
        </authorList>
    </citation>
    <scope>NUCLEOTIDE SEQUENCE [LARGE SCALE GENOMIC DNA]</scope>
    <source>
        <strain evidence="3">X47</strain>
    </source>
</reference>
<dbReference type="Pfam" id="PF07721">
    <property type="entry name" value="TPR_4"/>
    <property type="match status" value="1"/>
</dbReference>
<dbReference type="PANTHER" id="PTHR44858:SF1">
    <property type="entry name" value="UDP-N-ACETYLGLUCOSAMINE--PEPTIDE N-ACETYLGLUCOSAMINYLTRANSFERASE SPINDLY-RELATED"/>
    <property type="match status" value="1"/>
</dbReference>
<evidence type="ECO:0000313" key="3">
    <source>
        <dbReference type="EMBL" id="ATE53856.1"/>
    </source>
</evidence>
<dbReference type="GO" id="GO:0009279">
    <property type="term" value="C:cell outer membrane"/>
    <property type="evidence" value="ECO:0007669"/>
    <property type="project" value="TreeGrafter"/>
</dbReference>
<dbReference type="SMART" id="SM00028">
    <property type="entry name" value="TPR"/>
    <property type="match status" value="5"/>
</dbReference>
<dbReference type="InterPro" id="IPR050498">
    <property type="entry name" value="Ycf3"/>
</dbReference>
<name>A0A290Z4A8_9PSEU</name>
<proteinExistence type="predicted"/>
<keyword evidence="4" id="KW-1185">Reference proteome</keyword>
<dbReference type="AlphaFoldDB" id="A0A290Z4A8"/>
<dbReference type="GO" id="GO:0046813">
    <property type="term" value="P:receptor-mediated virion attachment to host cell"/>
    <property type="evidence" value="ECO:0007669"/>
    <property type="project" value="TreeGrafter"/>
</dbReference>
<dbReference type="EMBL" id="CP023445">
    <property type="protein sequence ID" value="ATE53856.1"/>
    <property type="molecule type" value="Genomic_DNA"/>
</dbReference>
<evidence type="ECO:0000313" key="4">
    <source>
        <dbReference type="Proteomes" id="UP000218505"/>
    </source>
</evidence>
<sequence>MTLVVLIAVTRGGSPVSVPGLGDGLVEHGCAGWGCGGVVPASAAWSGRSAGRGPRACRDCGRVLCASCSARRTRCLPCGGPLIGVTRWGRLPVHRPPGAVRLCAQGAALAAEGRSAEALTRFDHAIRARPHYVEARSRRAALLVDRGDPDAALADCDHVLALEPDHPPAWYDRATALTLRGHLPEAVAAYDEAVRRCPRFLAAHVNRAVAVLELGEAERALRLCDEAARLLAGPGDVEGDDATGTHLAGARGACLLVLDRPEEALDALDAAIGDGPGEPNMLRNRALALLRLGRHEEARVAALAARRKT</sequence>
<dbReference type="PANTHER" id="PTHR44858">
    <property type="entry name" value="TETRATRICOPEPTIDE REPEAT PROTEIN 6"/>
    <property type="match status" value="1"/>
</dbReference>
<evidence type="ECO:0000256" key="1">
    <source>
        <dbReference type="ARBA" id="ARBA00022737"/>
    </source>
</evidence>
<dbReference type="KEGG" id="apre:CNX65_11595"/>
<dbReference type="Gene3D" id="1.25.40.10">
    <property type="entry name" value="Tetratricopeptide repeat domain"/>
    <property type="match status" value="3"/>
</dbReference>
<dbReference type="InterPro" id="IPR011990">
    <property type="entry name" value="TPR-like_helical_dom_sf"/>
</dbReference>
<dbReference type="GO" id="GO:0042802">
    <property type="term" value="F:identical protein binding"/>
    <property type="evidence" value="ECO:0007669"/>
    <property type="project" value="InterPro"/>
</dbReference>